<proteinExistence type="predicted"/>
<dbReference type="EMBL" id="VSSS01000062">
    <property type="protein sequence ID" value="TYL89128.1"/>
    <property type="molecule type" value="Genomic_DNA"/>
</dbReference>
<keyword evidence="2" id="KW-0472">Membrane</keyword>
<feature type="transmembrane region" description="Helical" evidence="2">
    <location>
        <begin position="49"/>
        <end position="71"/>
    </location>
</feature>
<protein>
    <submittedName>
        <fullName evidence="3">Uncharacterized protein</fullName>
    </submittedName>
</protein>
<gene>
    <name evidence="3" type="ORF">FXB40_36665</name>
</gene>
<keyword evidence="2" id="KW-1133">Transmembrane helix</keyword>
<comment type="caution">
    <text evidence="3">The sequence shown here is derived from an EMBL/GenBank/DDBJ whole genome shotgun (WGS) entry which is preliminary data.</text>
</comment>
<keyword evidence="2" id="KW-0812">Transmembrane</keyword>
<name>A0A5D3K4T9_9BRAD</name>
<accession>A0A5D3K4T9</accession>
<dbReference type="RefSeq" id="WP_148777146.1">
    <property type="nucleotide sequence ID" value="NZ_VSSS01000062.1"/>
</dbReference>
<sequence>MARLDQMSLPTATASTLGTTRFRNHSSEQVHGHSGIMFENLRALAQPGAIVAIALVLLLMAVGDAAITIAVKGWPPL</sequence>
<organism evidence="3 4">
    <name type="scientific">Bradyrhizobium rifense</name>
    <dbReference type="NCBI Taxonomy" id="515499"/>
    <lineage>
        <taxon>Bacteria</taxon>
        <taxon>Pseudomonadati</taxon>
        <taxon>Pseudomonadota</taxon>
        <taxon>Alphaproteobacteria</taxon>
        <taxon>Hyphomicrobiales</taxon>
        <taxon>Nitrobacteraceae</taxon>
        <taxon>Bradyrhizobium</taxon>
    </lineage>
</organism>
<keyword evidence="4" id="KW-1185">Reference proteome</keyword>
<dbReference type="Proteomes" id="UP000324758">
    <property type="component" value="Unassembled WGS sequence"/>
</dbReference>
<feature type="region of interest" description="Disordered" evidence="1">
    <location>
        <begin position="1"/>
        <end position="28"/>
    </location>
</feature>
<dbReference type="AlphaFoldDB" id="A0A5D3K4T9"/>
<feature type="compositionally biased region" description="Polar residues" evidence="1">
    <location>
        <begin position="8"/>
        <end position="21"/>
    </location>
</feature>
<reference evidence="3 4" key="1">
    <citation type="submission" date="2019-08" db="EMBL/GenBank/DDBJ databases">
        <title>Bradyrhizobium hipponensis sp. nov., a rhizobium isolated from a Lupinus angustifolius root nodule in Tunisia.</title>
        <authorList>
            <person name="Off K."/>
            <person name="Rejili M."/>
            <person name="Mars M."/>
            <person name="Brachmann A."/>
            <person name="Marin M."/>
        </authorList>
    </citation>
    <scope>NUCLEOTIDE SEQUENCE [LARGE SCALE GENOMIC DNA]</scope>
    <source>
        <strain evidence="3 4">CTAW71</strain>
    </source>
</reference>
<evidence type="ECO:0000313" key="3">
    <source>
        <dbReference type="EMBL" id="TYL89128.1"/>
    </source>
</evidence>
<evidence type="ECO:0000313" key="4">
    <source>
        <dbReference type="Proteomes" id="UP000324758"/>
    </source>
</evidence>
<evidence type="ECO:0000256" key="1">
    <source>
        <dbReference type="SAM" id="MobiDB-lite"/>
    </source>
</evidence>
<evidence type="ECO:0000256" key="2">
    <source>
        <dbReference type="SAM" id="Phobius"/>
    </source>
</evidence>